<dbReference type="RefSeq" id="XP_007915063.1">
    <property type="nucleotide sequence ID" value="XM_007916872.1"/>
</dbReference>
<dbReference type="KEGG" id="tmn:UCRPA7_4263"/>
<dbReference type="InterPro" id="IPR011234">
    <property type="entry name" value="Fumarylacetoacetase-like_C"/>
</dbReference>
<comment type="similarity">
    <text evidence="1">Belongs to the FAH family.</text>
</comment>
<dbReference type="AlphaFoldDB" id="R8BLS6"/>
<evidence type="ECO:0000256" key="1">
    <source>
        <dbReference type="ARBA" id="ARBA00010211"/>
    </source>
</evidence>
<protein>
    <submittedName>
        <fullName evidence="4">Putative fumarylacetoacetate hydrolase family protein</fullName>
    </submittedName>
</protein>
<accession>R8BLS6</accession>
<dbReference type="EMBL" id="KB933101">
    <property type="protein sequence ID" value="EOO00240.1"/>
    <property type="molecule type" value="Genomic_DNA"/>
</dbReference>
<name>R8BLS6_PHAM7</name>
<gene>
    <name evidence="4" type="ORF">UCRPA7_4263</name>
</gene>
<evidence type="ECO:0000259" key="3">
    <source>
        <dbReference type="Pfam" id="PF01557"/>
    </source>
</evidence>
<dbReference type="GO" id="GO:0046872">
    <property type="term" value="F:metal ion binding"/>
    <property type="evidence" value="ECO:0007669"/>
    <property type="project" value="UniProtKB-KW"/>
</dbReference>
<sequence>MSFHALIKFESTSDNKFYFADLGPDSKVIPGQGTEVDGYESIEDLVTKKGGKPVNVGKILAPVPRTDIPIYCLSVPQNPPLWTKPAAALANPEEDIKFNKFCASSYPDYEGELVFVTSRQCRDLTPEAASANILGYTVGNDLSCRKFQMPDQAGGQYFFAKAFDKFAPIGPILVAPKTFDSASGVKLLTRLNGEVMQDGDIGADMIWKPAKILSWMSQGTTIPAGTVVMTGTPAGVGVFKDPRRLLKDGDIVEVEIPAFGTLKNKIVFEE</sequence>
<dbReference type="OrthoDB" id="411064at2759"/>
<dbReference type="Gene3D" id="3.90.850.10">
    <property type="entry name" value="Fumarylacetoacetase-like, C-terminal domain"/>
    <property type="match status" value="1"/>
</dbReference>
<dbReference type="GeneID" id="19324696"/>
<evidence type="ECO:0000313" key="5">
    <source>
        <dbReference type="Proteomes" id="UP000014074"/>
    </source>
</evidence>
<keyword evidence="2" id="KW-0479">Metal-binding</keyword>
<proteinExistence type="inferred from homology"/>
<dbReference type="Pfam" id="PF01557">
    <property type="entry name" value="FAA_hydrolase"/>
    <property type="match status" value="1"/>
</dbReference>
<dbReference type="PANTHER" id="PTHR11820">
    <property type="entry name" value="ACYLPYRUVASE"/>
    <property type="match status" value="1"/>
</dbReference>
<reference evidence="5" key="1">
    <citation type="journal article" date="2013" name="Genome Announc.">
        <title>Draft genome sequence of the ascomycete Phaeoacremonium aleophilum strain UCR-PA7, a causal agent of the esca disease complex in grapevines.</title>
        <authorList>
            <person name="Blanco-Ulate B."/>
            <person name="Rolshausen P."/>
            <person name="Cantu D."/>
        </authorList>
    </citation>
    <scope>NUCLEOTIDE SEQUENCE [LARGE SCALE GENOMIC DNA]</scope>
    <source>
        <strain evidence="5">UCR-PA7</strain>
    </source>
</reference>
<dbReference type="InterPro" id="IPR036663">
    <property type="entry name" value="Fumarylacetoacetase_C_sf"/>
</dbReference>
<evidence type="ECO:0000256" key="2">
    <source>
        <dbReference type="ARBA" id="ARBA00022723"/>
    </source>
</evidence>
<organism evidence="4 5">
    <name type="scientific">Phaeoacremonium minimum (strain UCR-PA7)</name>
    <name type="common">Esca disease fungus</name>
    <name type="synonym">Togninia minima</name>
    <dbReference type="NCBI Taxonomy" id="1286976"/>
    <lineage>
        <taxon>Eukaryota</taxon>
        <taxon>Fungi</taxon>
        <taxon>Dikarya</taxon>
        <taxon>Ascomycota</taxon>
        <taxon>Pezizomycotina</taxon>
        <taxon>Sordariomycetes</taxon>
        <taxon>Sordariomycetidae</taxon>
        <taxon>Togniniales</taxon>
        <taxon>Togniniaceae</taxon>
        <taxon>Phaeoacremonium</taxon>
    </lineage>
</organism>
<evidence type="ECO:0000313" key="4">
    <source>
        <dbReference type="EMBL" id="EOO00240.1"/>
    </source>
</evidence>
<dbReference type="HOGENOM" id="CLU_028458_2_1_1"/>
<keyword evidence="4" id="KW-0378">Hydrolase</keyword>
<dbReference type="PANTHER" id="PTHR11820:SF86">
    <property type="entry name" value="FUMARYLACETOACETATE HYDROLASE FAMILY PROTEIN (AFU_ORTHOLOGUE AFUA_7G07000)"/>
    <property type="match status" value="1"/>
</dbReference>
<dbReference type="GO" id="GO:0018773">
    <property type="term" value="F:acetylpyruvate hydrolase activity"/>
    <property type="evidence" value="ECO:0007669"/>
    <property type="project" value="TreeGrafter"/>
</dbReference>
<dbReference type="eggNOG" id="KOG1535">
    <property type="taxonomic scope" value="Eukaryota"/>
</dbReference>
<dbReference type="Proteomes" id="UP000014074">
    <property type="component" value="Unassembled WGS sequence"/>
</dbReference>
<keyword evidence="5" id="KW-1185">Reference proteome</keyword>
<dbReference type="SUPFAM" id="SSF56529">
    <property type="entry name" value="FAH"/>
    <property type="match status" value="1"/>
</dbReference>
<feature type="domain" description="Fumarylacetoacetase-like C-terminal" evidence="3">
    <location>
        <begin position="75"/>
        <end position="267"/>
    </location>
</feature>